<dbReference type="Gene3D" id="1.10.3720.10">
    <property type="entry name" value="MetI-like"/>
    <property type="match status" value="1"/>
</dbReference>
<dbReference type="EMBL" id="QMFB01000047">
    <property type="protein sequence ID" value="RAV09761.1"/>
    <property type="molecule type" value="Genomic_DNA"/>
</dbReference>
<evidence type="ECO:0000259" key="8">
    <source>
        <dbReference type="PROSITE" id="PS50928"/>
    </source>
</evidence>
<accession>A0A329LP96</accession>
<keyword evidence="4 7" id="KW-0812">Transmembrane</keyword>
<evidence type="ECO:0000256" key="5">
    <source>
        <dbReference type="ARBA" id="ARBA00022989"/>
    </source>
</evidence>
<evidence type="ECO:0000313" key="9">
    <source>
        <dbReference type="EMBL" id="RAV09761.1"/>
    </source>
</evidence>
<evidence type="ECO:0000256" key="1">
    <source>
        <dbReference type="ARBA" id="ARBA00004651"/>
    </source>
</evidence>
<feature type="transmembrane region" description="Helical" evidence="7">
    <location>
        <begin position="185"/>
        <end position="210"/>
    </location>
</feature>
<sequence length="294" mass="32816">MVEQPTFGRRMFIAGNIVFLTALSLLCLLPVIHVLAVSFSSSTAVNAGTVGLRPVDFSLKAYEFVLQKEAFAKSFAKSVQRVLLGASLNMTMIVLAAYPLSKEAGALRYRTVYAWFFVLTILFNGGLVPSYLTVKMTGLLDTIWVLLIPTAVPVFSVVLLLNFFRGLPKELEEAAFIDGAGHLTTLLRIYIPLSMPAMAALSLFSVVMHWNSWFDGLIYMNRSENYPLQSYLQTFIIQQDMNAVTEKEVVLMKELSDRSIKSAQIILATLPILFLYPFLQKYFMQGIVPGSVKE</sequence>
<keyword evidence="2 7" id="KW-0813">Transport</keyword>
<feature type="transmembrane region" description="Helical" evidence="7">
    <location>
        <begin position="262"/>
        <end position="279"/>
    </location>
</feature>
<dbReference type="AlphaFoldDB" id="A0A329LP96"/>
<dbReference type="InterPro" id="IPR000515">
    <property type="entry name" value="MetI-like"/>
</dbReference>
<dbReference type="Proteomes" id="UP000250369">
    <property type="component" value="Unassembled WGS sequence"/>
</dbReference>
<reference evidence="9 10" key="1">
    <citation type="journal article" date="2009" name="Int. J. Syst. Evol. Microbiol.">
        <title>Paenibacillus contaminans sp. nov., isolated from a contaminated laboratory plate.</title>
        <authorList>
            <person name="Chou J.H."/>
            <person name="Lee J.H."/>
            <person name="Lin M.C."/>
            <person name="Chang P.S."/>
            <person name="Arun A.B."/>
            <person name="Young C.C."/>
            <person name="Chen W.M."/>
        </authorList>
    </citation>
    <scope>NUCLEOTIDE SEQUENCE [LARGE SCALE GENOMIC DNA]</scope>
    <source>
        <strain evidence="9 10">CKOBP-6</strain>
    </source>
</reference>
<feature type="transmembrane region" description="Helical" evidence="7">
    <location>
        <begin position="82"/>
        <end position="100"/>
    </location>
</feature>
<feature type="transmembrane region" description="Helical" evidence="7">
    <location>
        <begin position="112"/>
        <end position="131"/>
    </location>
</feature>
<protein>
    <submittedName>
        <fullName evidence="9">Carbohydrate ABC transporter permease</fullName>
    </submittedName>
</protein>
<dbReference type="CDD" id="cd06261">
    <property type="entry name" value="TM_PBP2"/>
    <property type="match status" value="1"/>
</dbReference>
<dbReference type="OrthoDB" id="9810086at2"/>
<evidence type="ECO:0000313" key="10">
    <source>
        <dbReference type="Proteomes" id="UP000250369"/>
    </source>
</evidence>
<dbReference type="PROSITE" id="PS50928">
    <property type="entry name" value="ABC_TM1"/>
    <property type="match status" value="1"/>
</dbReference>
<dbReference type="GO" id="GO:0005886">
    <property type="term" value="C:plasma membrane"/>
    <property type="evidence" value="ECO:0007669"/>
    <property type="project" value="UniProtKB-SubCell"/>
</dbReference>
<feature type="transmembrane region" description="Helical" evidence="7">
    <location>
        <begin position="143"/>
        <end position="164"/>
    </location>
</feature>
<dbReference type="RefSeq" id="WP_113036450.1">
    <property type="nucleotide sequence ID" value="NZ_QMFB01000047.1"/>
</dbReference>
<evidence type="ECO:0000256" key="4">
    <source>
        <dbReference type="ARBA" id="ARBA00022692"/>
    </source>
</evidence>
<dbReference type="PANTHER" id="PTHR43744:SF9">
    <property type="entry name" value="POLYGALACTURONAN_RHAMNOGALACTURONAN TRANSPORT SYSTEM PERMEASE PROTEIN YTCP"/>
    <property type="match status" value="1"/>
</dbReference>
<comment type="caution">
    <text evidence="9">The sequence shown here is derived from an EMBL/GenBank/DDBJ whole genome shotgun (WGS) entry which is preliminary data.</text>
</comment>
<dbReference type="SUPFAM" id="SSF161098">
    <property type="entry name" value="MetI-like"/>
    <property type="match status" value="1"/>
</dbReference>
<comment type="similarity">
    <text evidence="7">Belongs to the binding-protein-dependent transport system permease family.</text>
</comment>
<dbReference type="Pfam" id="PF00528">
    <property type="entry name" value="BPD_transp_1"/>
    <property type="match status" value="1"/>
</dbReference>
<keyword evidence="6 7" id="KW-0472">Membrane</keyword>
<keyword evidence="10" id="KW-1185">Reference proteome</keyword>
<evidence type="ECO:0000256" key="6">
    <source>
        <dbReference type="ARBA" id="ARBA00023136"/>
    </source>
</evidence>
<evidence type="ECO:0000256" key="7">
    <source>
        <dbReference type="RuleBase" id="RU363032"/>
    </source>
</evidence>
<evidence type="ECO:0000256" key="2">
    <source>
        <dbReference type="ARBA" id="ARBA00022448"/>
    </source>
</evidence>
<organism evidence="9 10">
    <name type="scientific">Paenibacillus contaminans</name>
    <dbReference type="NCBI Taxonomy" id="450362"/>
    <lineage>
        <taxon>Bacteria</taxon>
        <taxon>Bacillati</taxon>
        <taxon>Bacillota</taxon>
        <taxon>Bacilli</taxon>
        <taxon>Bacillales</taxon>
        <taxon>Paenibacillaceae</taxon>
        <taxon>Paenibacillus</taxon>
    </lineage>
</organism>
<comment type="subcellular location">
    <subcellularLocation>
        <location evidence="1 7">Cell membrane</location>
        <topology evidence="1 7">Multi-pass membrane protein</topology>
    </subcellularLocation>
</comment>
<feature type="domain" description="ABC transmembrane type-1" evidence="8">
    <location>
        <begin position="75"/>
        <end position="276"/>
    </location>
</feature>
<keyword evidence="5 7" id="KW-1133">Transmembrane helix</keyword>
<dbReference type="InterPro" id="IPR035906">
    <property type="entry name" value="MetI-like_sf"/>
</dbReference>
<name>A0A329LP96_9BACL</name>
<keyword evidence="3" id="KW-1003">Cell membrane</keyword>
<gene>
    <name evidence="9" type="ORF">DQG23_38975</name>
</gene>
<dbReference type="GO" id="GO:0055085">
    <property type="term" value="P:transmembrane transport"/>
    <property type="evidence" value="ECO:0007669"/>
    <property type="project" value="InterPro"/>
</dbReference>
<dbReference type="PANTHER" id="PTHR43744">
    <property type="entry name" value="ABC TRANSPORTER PERMEASE PROTEIN MG189-RELATED-RELATED"/>
    <property type="match status" value="1"/>
</dbReference>
<evidence type="ECO:0000256" key="3">
    <source>
        <dbReference type="ARBA" id="ARBA00022475"/>
    </source>
</evidence>
<proteinExistence type="inferred from homology"/>